<reference evidence="2" key="2">
    <citation type="journal article" date="2015" name="Data Brief">
        <title>Shoot transcriptome of the giant reed, Arundo donax.</title>
        <authorList>
            <person name="Barrero R.A."/>
            <person name="Guerrero F.D."/>
            <person name="Moolhuijzen P."/>
            <person name="Goolsby J.A."/>
            <person name="Tidwell J."/>
            <person name="Bellgard S.E."/>
            <person name="Bellgard M.I."/>
        </authorList>
    </citation>
    <scope>NUCLEOTIDE SEQUENCE</scope>
    <source>
        <tissue evidence="2">Shoot tissue taken approximately 20 cm above the soil surface</tissue>
    </source>
</reference>
<sequence length="33" mass="3723">MFSLCNTKSSVVMFSFFLASFAYFTLTVVFSLS</sequence>
<dbReference type="EMBL" id="GBRH01181983">
    <property type="protein sequence ID" value="JAE15913.1"/>
    <property type="molecule type" value="Transcribed_RNA"/>
</dbReference>
<reference evidence="2" key="1">
    <citation type="submission" date="2014-09" db="EMBL/GenBank/DDBJ databases">
        <authorList>
            <person name="Magalhaes I.L.F."/>
            <person name="Oliveira U."/>
            <person name="Santos F.R."/>
            <person name="Vidigal T.H.D.A."/>
            <person name="Brescovit A.D."/>
            <person name="Santos A.J."/>
        </authorList>
    </citation>
    <scope>NUCLEOTIDE SEQUENCE</scope>
    <source>
        <tissue evidence="2">Shoot tissue taken approximately 20 cm above the soil surface</tissue>
    </source>
</reference>
<evidence type="ECO:0000256" key="1">
    <source>
        <dbReference type="SAM" id="Phobius"/>
    </source>
</evidence>
<protein>
    <submittedName>
        <fullName evidence="2">Uncharacterized protein</fullName>
    </submittedName>
</protein>
<keyword evidence="1" id="KW-1133">Transmembrane helix</keyword>
<proteinExistence type="predicted"/>
<organism evidence="2">
    <name type="scientific">Arundo donax</name>
    <name type="common">Giant reed</name>
    <name type="synonym">Donax arundinaceus</name>
    <dbReference type="NCBI Taxonomy" id="35708"/>
    <lineage>
        <taxon>Eukaryota</taxon>
        <taxon>Viridiplantae</taxon>
        <taxon>Streptophyta</taxon>
        <taxon>Embryophyta</taxon>
        <taxon>Tracheophyta</taxon>
        <taxon>Spermatophyta</taxon>
        <taxon>Magnoliopsida</taxon>
        <taxon>Liliopsida</taxon>
        <taxon>Poales</taxon>
        <taxon>Poaceae</taxon>
        <taxon>PACMAD clade</taxon>
        <taxon>Arundinoideae</taxon>
        <taxon>Arundineae</taxon>
        <taxon>Arundo</taxon>
    </lineage>
</organism>
<dbReference type="AlphaFoldDB" id="A0A0A9G5H4"/>
<keyword evidence="1" id="KW-0812">Transmembrane</keyword>
<name>A0A0A9G5H4_ARUDO</name>
<feature type="transmembrane region" description="Helical" evidence="1">
    <location>
        <begin position="12"/>
        <end position="32"/>
    </location>
</feature>
<evidence type="ECO:0000313" key="2">
    <source>
        <dbReference type="EMBL" id="JAE15913.1"/>
    </source>
</evidence>
<accession>A0A0A9G5H4</accession>
<keyword evidence="1" id="KW-0472">Membrane</keyword>